<evidence type="ECO:0000256" key="2">
    <source>
        <dbReference type="ARBA" id="ARBA00004496"/>
    </source>
</evidence>
<dbReference type="OrthoDB" id="9767721at2"/>
<dbReference type="SUPFAM" id="SSF109998">
    <property type="entry name" value="Triger factor/SurA peptide-binding domain-like"/>
    <property type="match status" value="1"/>
</dbReference>
<sequence>MKKFALLCICGAVAAAVLTGCSGSDKLAQYKGVEVYVASREVSEGEVYAKVKEIMDANPNYVEVDRPAKEGDIVNIDYVGTQDGVEFAGGTGDGVDLTLGSNRFIEGFESGLIGTKKGDHKVLNLTFPENYGEAALAGQAVEFSVDVNAVKEKQEAVLDDAFVQRVSPFQTVDEFMADTKADLETEKNRQIDTQKQQDVLSLVVNDSDMKLSRSEVSKRYNQELDNYTKQAKAFGTTLSGMAQSYGTDEAGFKQMIMASVKQQMKTQKVIDTIAAQENLVPDDADRQAFAEMNGTDIKTLSDSYGEETVAELVKNYKVMKFLADNAVEKTAGAEEGAEGETAAAETTPANATAAEETTQAQTESNAQ</sequence>
<proteinExistence type="inferred from homology"/>
<dbReference type="Pfam" id="PF05698">
    <property type="entry name" value="Trigger_C"/>
    <property type="match status" value="1"/>
</dbReference>
<keyword evidence="6" id="KW-0143">Chaperone</keyword>
<dbReference type="Gene3D" id="3.10.50.40">
    <property type="match status" value="1"/>
</dbReference>
<evidence type="ECO:0000256" key="10">
    <source>
        <dbReference type="PROSITE-ProRule" id="PRU00277"/>
    </source>
</evidence>
<accession>A0A413FDD5</accession>
<keyword evidence="5 10" id="KW-0697">Rotamase</keyword>
<dbReference type="Proteomes" id="UP000283880">
    <property type="component" value="Unassembled WGS sequence"/>
</dbReference>
<feature type="compositionally biased region" description="Low complexity" evidence="11">
    <location>
        <begin position="339"/>
        <end position="367"/>
    </location>
</feature>
<evidence type="ECO:0000256" key="6">
    <source>
        <dbReference type="ARBA" id="ARBA00023186"/>
    </source>
</evidence>
<evidence type="ECO:0000313" key="14">
    <source>
        <dbReference type="Proteomes" id="UP000283880"/>
    </source>
</evidence>
<dbReference type="InterPro" id="IPR008880">
    <property type="entry name" value="Trigger_fac_C"/>
</dbReference>
<evidence type="ECO:0000256" key="4">
    <source>
        <dbReference type="ARBA" id="ARBA00022618"/>
    </source>
</evidence>
<dbReference type="Pfam" id="PF00254">
    <property type="entry name" value="FKBP_C"/>
    <property type="match status" value="1"/>
</dbReference>
<feature type="domain" description="PPIase FKBP-type" evidence="12">
    <location>
        <begin position="71"/>
        <end position="153"/>
    </location>
</feature>
<dbReference type="RefSeq" id="WP_007718870.1">
    <property type="nucleotide sequence ID" value="NZ_JAWRJJ010000132.1"/>
</dbReference>
<dbReference type="NCBIfam" id="TIGR00115">
    <property type="entry name" value="tig"/>
    <property type="match status" value="1"/>
</dbReference>
<keyword evidence="8" id="KW-0131">Cell cycle</keyword>
<evidence type="ECO:0000256" key="5">
    <source>
        <dbReference type="ARBA" id="ARBA00023110"/>
    </source>
</evidence>
<dbReference type="InterPro" id="IPR001179">
    <property type="entry name" value="PPIase_FKBP_dom"/>
</dbReference>
<evidence type="ECO:0000259" key="12">
    <source>
        <dbReference type="PROSITE" id="PS50059"/>
    </source>
</evidence>
<dbReference type="GO" id="GO:0051301">
    <property type="term" value="P:cell division"/>
    <property type="evidence" value="ECO:0007669"/>
    <property type="project" value="UniProtKB-KW"/>
</dbReference>
<dbReference type="AlphaFoldDB" id="A0A413FDD5"/>
<dbReference type="FunFam" id="3.10.50.40:FF:000001">
    <property type="entry name" value="Trigger factor"/>
    <property type="match status" value="1"/>
</dbReference>
<evidence type="ECO:0000313" key="13">
    <source>
        <dbReference type="EMBL" id="RGX28167.1"/>
    </source>
</evidence>
<comment type="function">
    <text evidence="9">Involved in protein export. Acts as a chaperone by maintaining the newly synthesized protein in an open conformation. Functions as a peptidyl-prolyl cis-trans isomerase.</text>
</comment>
<dbReference type="GO" id="GO:0005737">
    <property type="term" value="C:cytoplasm"/>
    <property type="evidence" value="ECO:0007669"/>
    <property type="project" value="UniProtKB-SubCell"/>
</dbReference>
<reference evidence="13 14" key="1">
    <citation type="submission" date="2018-08" db="EMBL/GenBank/DDBJ databases">
        <title>A genome reference for cultivated species of the human gut microbiota.</title>
        <authorList>
            <person name="Zou Y."/>
            <person name="Xue W."/>
            <person name="Luo G."/>
        </authorList>
    </citation>
    <scope>NUCLEOTIDE SEQUENCE [LARGE SCALE GENOMIC DNA]</scope>
    <source>
        <strain evidence="13 14">AF04-15</strain>
    </source>
</reference>
<keyword evidence="7 10" id="KW-0413">Isomerase</keyword>
<dbReference type="InterPro" id="IPR027304">
    <property type="entry name" value="Trigger_fact/SurA_dom_sf"/>
</dbReference>
<dbReference type="InterPro" id="IPR046357">
    <property type="entry name" value="PPIase_dom_sf"/>
</dbReference>
<dbReference type="EMBL" id="QSBM01000011">
    <property type="protein sequence ID" value="RGX28167.1"/>
    <property type="molecule type" value="Genomic_DNA"/>
</dbReference>
<protein>
    <recommendedName>
        <fullName evidence="10">peptidylprolyl isomerase</fullName>
        <ecNumber evidence="10">5.2.1.8</ecNumber>
    </recommendedName>
</protein>
<evidence type="ECO:0000256" key="8">
    <source>
        <dbReference type="ARBA" id="ARBA00023306"/>
    </source>
</evidence>
<evidence type="ECO:0000256" key="11">
    <source>
        <dbReference type="SAM" id="MobiDB-lite"/>
    </source>
</evidence>
<comment type="catalytic activity">
    <reaction evidence="1 10">
        <text>[protein]-peptidylproline (omega=180) = [protein]-peptidylproline (omega=0)</text>
        <dbReference type="Rhea" id="RHEA:16237"/>
        <dbReference type="Rhea" id="RHEA-COMP:10747"/>
        <dbReference type="Rhea" id="RHEA-COMP:10748"/>
        <dbReference type="ChEBI" id="CHEBI:83833"/>
        <dbReference type="ChEBI" id="CHEBI:83834"/>
        <dbReference type="EC" id="5.2.1.8"/>
    </reaction>
</comment>
<organism evidence="13 14">
    <name type="scientific">Enterocloster asparagiformis</name>
    <dbReference type="NCBI Taxonomy" id="333367"/>
    <lineage>
        <taxon>Bacteria</taxon>
        <taxon>Bacillati</taxon>
        <taxon>Bacillota</taxon>
        <taxon>Clostridia</taxon>
        <taxon>Lachnospirales</taxon>
        <taxon>Lachnospiraceae</taxon>
        <taxon>Enterocloster</taxon>
    </lineage>
</organism>
<comment type="similarity">
    <text evidence="3">Belongs to the FKBP-type PPIase family. Tig subfamily.</text>
</comment>
<evidence type="ECO:0000256" key="9">
    <source>
        <dbReference type="ARBA" id="ARBA00024849"/>
    </source>
</evidence>
<dbReference type="InterPro" id="IPR037041">
    <property type="entry name" value="Trigger_fac_C_sf"/>
</dbReference>
<dbReference type="Gene3D" id="1.10.3120.10">
    <property type="entry name" value="Trigger factor, C-terminal domain"/>
    <property type="match status" value="1"/>
</dbReference>
<dbReference type="GO" id="GO:0015031">
    <property type="term" value="P:protein transport"/>
    <property type="evidence" value="ECO:0007669"/>
    <property type="project" value="InterPro"/>
</dbReference>
<evidence type="ECO:0000256" key="3">
    <source>
        <dbReference type="ARBA" id="ARBA00005464"/>
    </source>
</evidence>
<dbReference type="SUPFAM" id="SSF54534">
    <property type="entry name" value="FKBP-like"/>
    <property type="match status" value="1"/>
</dbReference>
<feature type="region of interest" description="Disordered" evidence="11">
    <location>
        <begin position="331"/>
        <end position="367"/>
    </location>
</feature>
<dbReference type="EC" id="5.2.1.8" evidence="10"/>
<keyword evidence="4" id="KW-0132">Cell division</keyword>
<name>A0A413FDD5_9FIRM</name>
<dbReference type="InterPro" id="IPR005215">
    <property type="entry name" value="Trig_fac"/>
</dbReference>
<comment type="caution">
    <text evidence="13">The sequence shown here is derived from an EMBL/GenBank/DDBJ whole genome shotgun (WGS) entry which is preliminary data.</text>
</comment>
<gene>
    <name evidence="13" type="primary">tig</name>
    <name evidence="13" type="ORF">DWV29_14625</name>
</gene>
<dbReference type="PROSITE" id="PS51257">
    <property type="entry name" value="PROKAR_LIPOPROTEIN"/>
    <property type="match status" value="1"/>
</dbReference>
<dbReference type="GO" id="GO:0003755">
    <property type="term" value="F:peptidyl-prolyl cis-trans isomerase activity"/>
    <property type="evidence" value="ECO:0007669"/>
    <property type="project" value="UniProtKB-KW"/>
</dbReference>
<dbReference type="PROSITE" id="PS50059">
    <property type="entry name" value="FKBP_PPIASE"/>
    <property type="match status" value="1"/>
</dbReference>
<evidence type="ECO:0000256" key="7">
    <source>
        <dbReference type="ARBA" id="ARBA00023235"/>
    </source>
</evidence>
<comment type="subcellular location">
    <subcellularLocation>
        <location evidence="2">Cytoplasm</location>
    </subcellularLocation>
</comment>
<dbReference type="GO" id="GO:0006457">
    <property type="term" value="P:protein folding"/>
    <property type="evidence" value="ECO:0007669"/>
    <property type="project" value="InterPro"/>
</dbReference>
<evidence type="ECO:0000256" key="1">
    <source>
        <dbReference type="ARBA" id="ARBA00000971"/>
    </source>
</evidence>